<keyword evidence="1" id="KW-0732">Signal</keyword>
<dbReference type="RefSeq" id="WP_055178301.1">
    <property type="nucleotide sequence ID" value="NZ_JAUSQY010000001.1"/>
</dbReference>
<name>A0A0N8W081_9CORY</name>
<dbReference type="CDD" id="cd05379">
    <property type="entry name" value="CAP_bacterial"/>
    <property type="match status" value="1"/>
</dbReference>
<gene>
    <name evidence="3" type="ORF">Clow_01704</name>
</gene>
<dbReference type="Pfam" id="PF00188">
    <property type="entry name" value="CAP"/>
    <property type="match status" value="1"/>
</dbReference>
<protein>
    <submittedName>
        <fullName evidence="3">Cysteine-rich secretory protein family protein</fullName>
    </submittedName>
</protein>
<dbReference type="STRING" id="1544413.Clow_01704"/>
<feature type="chain" id="PRO_5039208890" evidence="1">
    <location>
        <begin position="29"/>
        <end position="155"/>
    </location>
</feature>
<dbReference type="AlphaFoldDB" id="A0A0N8W081"/>
<evidence type="ECO:0000313" key="3">
    <source>
        <dbReference type="EMBL" id="KQB85962.1"/>
    </source>
</evidence>
<evidence type="ECO:0000256" key="1">
    <source>
        <dbReference type="SAM" id="SignalP"/>
    </source>
</evidence>
<dbReference type="Proteomes" id="UP000050488">
    <property type="component" value="Unassembled WGS sequence"/>
</dbReference>
<dbReference type="InterPro" id="IPR014044">
    <property type="entry name" value="CAP_dom"/>
</dbReference>
<organism evidence="3 4">
    <name type="scientific">Corynebacterium lowii</name>
    <dbReference type="NCBI Taxonomy" id="1544413"/>
    <lineage>
        <taxon>Bacteria</taxon>
        <taxon>Bacillati</taxon>
        <taxon>Actinomycetota</taxon>
        <taxon>Actinomycetes</taxon>
        <taxon>Mycobacteriales</taxon>
        <taxon>Corynebacteriaceae</taxon>
        <taxon>Corynebacterium</taxon>
    </lineage>
</organism>
<evidence type="ECO:0000259" key="2">
    <source>
        <dbReference type="Pfam" id="PF00188"/>
    </source>
</evidence>
<evidence type="ECO:0000313" key="4">
    <source>
        <dbReference type="Proteomes" id="UP000050488"/>
    </source>
</evidence>
<comment type="caution">
    <text evidence="3">The sequence shown here is derived from an EMBL/GenBank/DDBJ whole genome shotgun (WGS) entry which is preliminary data.</text>
</comment>
<accession>A0A0N8W081</accession>
<dbReference type="PANTHER" id="PTHR31157:SF1">
    <property type="entry name" value="SCP DOMAIN-CONTAINING PROTEIN"/>
    <property type="match status" value="1"/>
</dbReference>
<keyword evidence="4" id="KW-1185">Reference proteome</keyword>
<proteinExistence type="predicted"/>
<dbReference type="EMBL" id="LKEV01000005">
    <property type="protein sequence ID" value="KQB85962.1"/>
    <property type="molecule type" value="Genomic_DNA"/>
</dbReference>
<dbReference type="Gene3D" id="3.40.33.10">
    <property type="entry name" value="CAP"/>
    <property type="match status" value="1"/>
</dbReference>
<dbReference type="PATRIC" id="fig|1544413.3.peg.1712"/>
<reference evidence="3 4" key="1">
    <citation type="submission" date="2015-10" db="EMBL/GenBank/DDBJ databases">
        <title>Corynebacteirum lowii and Corynebacterium oculi species nova, derived from human clinical disease and and emended description of Corynebacterium mastiditis.</title>
        <authorList>
            <person name="Bernard K."/>
            <person name="Pacheco A.L."/>
            <person name="Mcdougall C."/>
            <person name="Burtx T."/>
            <person name="Weibe D."/>
            <person name="Tyler S."/>
            <person name="Olson A.B."/>
            <person name="Cnockaert M."/>
            <person name="Eguchi H."/>
            <person name="Kuwahara T."/>
            <person name="Nakayama-Imaohji H."/>
            <person name="Boudewijins M."/>
            <person name="Van Hoecke F."/>
            <person name="Bernier A.-M."/>
            <person name="Vandamme P."/>
        </authorList>
    </citation>
    <scope>NUCLEOTIDE SEQUENCE [LARGE SCALE GENOMIC DNA]</scope>
    <source>
        <strain evidence="3 4">NML 130206</strain>
    </source>
</reference>
<feature type="domain" description="SCP" evidence="2">
    <location>
        <begin position="54"/>
        <end position="153"/>
    </location>
</feature>
<dbReference type="InterPro" id="IPR035940">
    <property type="entry name" value="CAP_sf"/>
</dbReference>
<sequence length="155" mass="16454">MKQRYAVKGLACAIALAAGMSGTAVAVAEEGSAQTVNQASDQSSLATLAKEIFELTNVEREERGIDALKYDSSLGFSAQQWAETMRDNGAAGHADDAGVENVAWFASVPSAEEVLNAWLENLGTRDNLLDPELSKIGIGIAQAEDGSYVVQRFED</sequence>
<dbReference type="PANTHER" id="PTHR31157">
    <property type="entry name" value="SCP DOMAIN-CONTAINING PROTEIN"/>
    <property type="match status" value="1"/>
</dbReference>
<feature type="signal peptide" evidence="1">
    <location>
        <begin position="1"/>
        <end position="28"/>
    </location>
</feature>
<dbReference type="SUPFAM" id="SSF55797">
    <property type="entry name" value="PR-1-like"/>
    <property type="match status" value="1"/>
</dbReference>